<dbReference type="KEGG" id="enc:ECL_02205"/>
<reference evidence="1 2" key="1">
    <citation type="journal article" date="2010" name="J. Bacteriol.">
        <title>Complete genome sequence of Enterobacter cloacae subsp. cloacae type strain ATCC 13047.</title>
        <authorList>
            <person name="Ren Y."/>
            <person name="Ren Y."/>
            <person name="Zhou Z."/>
            <person name="Guo X."/>
            <person name="Li Y."/>
            <person name="Feng L."/>
            <person name="Wang L."/>
        </authorList>
    </citation>
    <scope>NUCLEOTIDE SEQUENCE [LARGE SCALE GENOMIC DNA]</scope>
    <source>
        <strain evidence="2">ATCC 13047 / DSM 30054 / NBRC 13535 / NCTC 10005 / WDCM 00083 / NCDC 279-56</strain>
    </source>
</reference>
<organism evidence="1 2">
    <name type="scientific">Enterobacter cloacae subsp. cloacae (strain ATCC 13047 / DSM 30054 / NBRC 13535 / NCTC 10005 / WDCM 00083 / NCDC 279-56)</name>
    <dbReference type="NCBI Taxonomy" id="716541"/>
    <lineage>
        <taxon>Bacteria</taxon>
        <taxon>Pseudomonadati</taxon>
        <taxon>Pseudomonadota</taxon>
        <taxon>Gammaproteobacteria</taxon>
        <taxon>Enterobacterales</taxon>
        <taxon>Enterobacteriaceae</taxon>
        <taxon>Enterobacter</taxon>
        <taxon>Enterobacter cloacae complex</taxon>
    </lineage>
</organism>
<proteinExistence type="predicted"/>
<dbReference type="EnsemblBacteria" id="ADF61753">
    <property type="protein sequence ID" value="ADF61753"/>
    <property type="gene ID" value="ECL_02205"/>
</dbReference>
<dbReference type="HOGENOM" id="CLU_3269465_0_0_6"/>
<name>A0A0H3CMF2_ENTCC</name>
<dbReference type="EMBL" id="CP001918">
    <property type="protein sequence ID" value="ADF61753.1"/>
    <property type="molecule type" value="Genomic_DNA"/>
</dbReference>
<protein>
    <submittedName>
        <fullName evidence="1">Uncharacterized protein</fullName>
    </submittedName>
</protein>
<accession>A0A0H3CMF2</accession>
<sequence length="41" mass="4815">MSIDIPPLIIFSFDENNTRMIKTIRQDDVIHKTTLNRLARS</sequence>
<gene>
    <name evidence="1" type="ordered locus">ECL_02205</name>
</gene>
<dbReference type="Proteomes" id="UP000002363">
    <property type="component" value="Chromosome"/>
</dbReference>
<keyword evidence="2" id="KW-1185">Reference proteome</keyword>
<evidence type="ECO:0000313" key="2">
    <source>
        <dbReference type="Proteomes" id="UP000002363"/>
    </source>
</evidence>
<dbReference type="AlphaFoldDB" id="A0A0H3CMF2"/>
<evidence type="ECO:0000313" key="1">
    <source>
        <dbReference type="EMBL" id="ADF61753.1"/>
    </source>
</evidence>